<dbReference type="EMBL" id="CAJVQC010037432">
    <property type="protein sequence ID" value="CAG8763824.1"/>
    <property type="molecule type" value="Genomic_DNA"/>
</dbReference>
<accession>A0ACA9QSN0</accession>
<feature type="non-terminal residue" evidence="1">
    <location>
        <position position="1"/>
    </location>
</feature>
<proteinExistence type="predicted"/>
<dbReference type="Proteomes" id="UP000789920">
    <property type="component" value="Unassembled WGS sequence"/>
</dbReference>
<protein>
    <submittedName>
        <fullName evidence="1">17671_t:CDS:1</fullName>
    </submittedName>
</protein>
<comment type="caution">
    <text evidence="1">The sequence shown here is derived from an EMBL/GenBank/DDBJ whole genome shotgun (WGS) entry which is preliminary data.</text>
</comment>
<gene>
    <name evidence="1" type="ORF">RPERSI_LOCUS15549</name>
</gene>
<keyword evidence="2" id="KW-1185">Reference proteome</keyword>
<sequence>SFVTPNFSNNLAVSRNHKLFDSTSDTVFDSTFSSDEEISRNIQLYTDTLKSNTPVIKTTD</sequence>
<reference evidence="1" key="1">
    <citation type="submission" date="2021-06" db="EMBL/GenBank/DDBJ databases">
        <authorList>
            <person name="Kallberg Y."/>
            <person name="Tangrot J."/>
            <person name="Rosling A."/>
        </authorList>
    </citation>
    <scope>NUCLEOTIDE SEQUENCE</scope>
    <source>
        <strain evidence="1">MA461A</strain>
    </source>
</reference>
<organism evidence="1 2">
    <name type="scientific">Racocetra persica</name>
    <dbReference type="NCBI Taxonomy" id="160502"/>
    <lineage>
        <taxon>Eukaryota</taxon>
        <taxon>Fungi</taxon>
        <taxon>Fungi incertae sedis</taxon>
        <taxon>Mucoromycota</taxon>
        <taxon>Glomeromycotina</taxon>
        <taxon>Glomeromycetes</taxon>
        <taxon>Diversisporales</taxon>
        <taxon>Gigasporaceae</taxon>
        <taxon>Racocetra</taxon>
    </lineage>
</organism>
<evidence type="ECO:0000313" key="1">
    <source>
        <dbReference type="EMBL" id="CAG8763824.1"/>
    </source>
</evidence>
<evidence type="ECO:0000313" key="2">
    <source>
        <dbReference type="Proteomes" id="UP000789920"/>
    </source>
</evidence>
<name>A0ACA9QSN0_9GLOM</name>